<keyword evidence="1" id="KW-0812">Transmembrane</keyword>
<gene>
    <name evidence="2" type="ORF">U732_2143</name>
</gene>
<dbReference type="AlphaFoldDB" id="A0A0C1QXZ0"/>
<organism evidence="2 3">
    <name type="scientific">Clostridium argentinense CDC 2741</name>
    <dbReference type="NCBI Taxonomy" id="1418104"/>
    <lineage>
        <taxon>Bacteria</taxon>
        <taxon>Bacillati</taxon>
        <taxon>Bacillota</taxon>
        <taxon>Clostridia</taxon>
        <taxon>Eubacteriales</taxon>
        <taxon>Clostridiaceae</taxon>
        <taxon>Clostridium</taxon>
    </lineage>
</organism>
<reference evidence="2 3" key="1">
    <citation type="journal article" date="2015" name="Infect. Genet. Evol.">
        <title>Genomic sequences of six botulinum neurotoxin-producing strains representing three clostridial species illustrate the mobility and diversity of botulinum neurotoxin genes.</title>
        <authorList>
            <person name="Smith T.J."/>
            <person name="Hill K.K."/>
            <person name="Xie G."/>
            <person name="Foley B.T."/>
            <person name="Williamson C.H."/>
            <person name="Foster J.T."/>
            <person name="Johnson S.L."/>
            <person name="Chertkov O."/>
            <person name="Teshima H."/>
            <person name="Gibbons H.S."/>
            <person name="Johnsky L.A."/>
            <person name="Karavis M.A."/>
            <person name="Smith L.A."/>
        </authorList>
    </citation>
    <scope>NUCLEOTIDE SEQUENCE [LARGE SCALE GENOMIC DNA]</scope>
    <source>
        <strain evidence="2 3">CDC 2741</strain>
    </source>
</reference>
<dbReference type="EMBL" id="AYSO01000018">
    <property type="protein sequence ID" value="KIE45882.1"/>
    <property type="molecule type" value="Genomic_DNA"/>
</dbReference>
<dbReference type="STRING" id="29341.RSJ17_03015"/>
<protein>
    <submittedName>
        <fullName evidence="2">Bacterial SH3 domain protein</fullName>
    </submittedName>
</protein>
<dbReference type="Proteomes" id="UP000031366">
    <property type="component" value="Unassembled WGS sequence"/>
</dbReference>
<keyword evidence="1" id="KW-0472">Membrane</keyword>
<evidence type="ECO:0000313" key="2">
    <source>
        <dbReference type="EMBL" id="KIE45882.1"/>
    </source>
</evidence>
<keyword evidence="1" id="KW-1133">Transmembrane helix</keyword>
<name>A0A0C1QXZ0_9CLOT</name>
<dbReference type="OrthoDB" id="1901659at2"/>
<evidence type="ECO:0000313" key="3">
    <source>
        <dbReference type="Proteomes" id="UP000031366"/>
    </source>
</evidence>
<dbReference type="RefSeq" id="WP_039634323.1">
    <property type="nucleotide sequence ID" value="NZ_AYSO01000018.1"/>
</dbReference>
<sequence length="151" mass="17627">MKTFFMYTFFIIACVACGYAFFLSLKYNKQYTQLRVLSRRNSELLSKLKTFNTPLENLIISYLPVYSYHGEIKNSTLLYIAPLLNSAIVRNLSRGVKVQIIDCCEVYNIIWYEVKVIIQSQNKNIKGFVMKSDVKELEIVESGLYTYKNIE</sequence>
<feature type="transmembrane region" description="Helical" evidence="1">
    <location>
        <begin position="6"/>
        <end position="25"/>
    </location>
</feature>
<proteinExistence type="predicted"/>
<keyword evidence="3" id="KW-1185">Reference proteome</keyword>
<comment type="caution">
    <text evidence="2">The sequence shown here is derived from an EMBL/GenBank/DDBJ whole genome shotgun (WGS) entry which is preliminary data.</text>
</comment>
<evidence type="ECO:0000256" key="1">
    <source>
        <dbReference type="SAM" id="Phobius"/>
    </source>
</evidence>
<accession>A0A0C1QXZ0</accession>